<sequence>AHMAMTEPPCRGHPGTPGYTEALGNVNYDADGPLNSRDPAVRRPYPCQGYKKGRIQRHYQAGASVSTRFTGTDNHQGGHCQFALSYDEGKVFVVIHTIIG</sequence>
<feature type="non-terminal residue" evidence="2">
    <location>
        <position position="1"/>
    </location>
</feature>
<dbReference type="EMBL" id="KZ988194">
    <property type="protein sequence ID" value="RKP12818.1"/>
    <property type="molecule type" value="Genomic_DNA"/>
</dbReference>
<name>A0A4P9Y1V1_9FUNG</name>
<organism evidence="2 3">
    <name type="scientific">Piptocephalis cylindrospora</name>
    <dbReference type="NCBI Taxonomy" id="1907219"/>
    <lineage>
        <taxon>Eukaryota</taxon>
        <taxon>Fungi</taxon>
        <taxon>Fungi incertae sedis</taxon>
        <taxon>Zoopagomycota</taxon>
        <taxon>Zoopagomycotina</taxon>
        <taxon>Zoopagomycetes</taxon>
        <taxon>Zoopagales</taxon>
        <taxon>Piptocephalidaceae</taxon>
        <taxon>Piptocephalis</taxon>
    </lineage>
</organism>
<feature type="non-terminal residue" evidence="2">
    <location>
        <position position="100"/>
    </location>
</feature>
<evidence type="ECO:0000256" key="1">
    <source>
        <dbReference type="SAM" id="MobiDB-lite"/>
    </source>
</evidence>
<dbReference type="AlphaFoldDB" id="A0A4P9Y1V1"/>
<dbReference type="PANTHER" id="PTHR36182">
    <property type="entry name" value="PROTEIN, PUTATIVE (AFU_ORTHOLOGUE AFUA_6G10930)-RELATED"/>
    <property type="match status" value="1"/>
</dbReference>
<dbReference type="Proteomes" id="UP000267251">
    <property type="component" value="Unassembled WGS sequence"/>
</dbReference>
<keyword evidence="3" id="KW-1185">Reference proteome</keyword>
<gene>
    <name evidence="2" type="ORF">BJ684DRAFT_935</name>
</gene>
<protein>
    <submittedName>
        <fullName evidence="2">Uncharacterized protein</fullName>
    </submittedName>
</protein>
<evidence type="ECO:0000313" key="3">
    <source>
        <dbReference type="Proteomes" id="UP000267251"/>
    </source>
</evidence>
<feature type="region of interest" description="Disordered" evidence="1">
    <location>
        <begin position="1"/>
        <end position="22"/>
    </location>
</feature>
<proteinExistence type="predicted"/>
<dbReference type="OrthoDB" id="2342176at2759"/>
<evidence type="ECO:0000313" key="2">
    <source>
        <dbReference type="EMBL" id="RKP12818.1"/>
    </source>
</evidence>
<dbReference type="Gene3D" id="2.70.50.70">
    <property type="match status" value="1"/>
</dbReference>
<reference evidence="3" key="1">
    <citation type="journal article" date="2018" name="Nat. Microbiol.">
        <title>Leveraging single-cell genomics to expand the fungal tree of life.</title>
        <authorList>
            <person name="Ahrendt S.R."/>
            <person name="Quandt C.A."/>
            <person name="Ciobanu D."/>
            <person name="Clum A."/>
            <person name="Salamov A."/>
            <person name="Andreopoulos B."/>
            <person name="Cheng J.F."/>
            <person name="Woyke T."/>
            <person name="Pelin A."/>
            <person name="Henrissat B."/>
            <person name="Reynolds N.K."/>
            <person name="Benny G.L."/>
            <person name="Smith M.E."/>
            <person name="James T.Y."/>
            <person name="Grigoriev I.V."/>
        </authorList>
    </citation>
    <scope>NUCLEOTIDE SEQUENCE [LARGE SCALE GENOMIC DNA]</scope>
</reference>
<dbReference type="PANTHER" id="PTHR36182:SF1">
    <property type="entry name" value="PROTEIN, PUTATIVE (AFU_ORTHOLOGUE AFUA_6G10930)-RELATED"/>
    <property type="match status" value="1"/>
</dbReference>
<accession>A0A4P9Y1V1</accession>